<protein>
    <submittedName>
        <fullName evidence="2">PKD domain-containing protein</fullName>
    </submittedName>
</protein>
<dbReference type="EMBL" id="CP139558">
    <property type="protein sequence ID" value="WPU95709.1"/>
    <property type="molecule type" value="Genomic_DNA"/>
</dbReference>
<dbReference type="SUPFAM" id="SSF49299">
    <property type="entry name" value="PKD domain"/>
    <property type="match status" value="1"/>
</dbReference>
<dbReference type="PROSITE" id="PS50093">
    <property type="entry name" value="PKD"/>
    <property type="match status" value="1"/>
</dbReference>
<proteinExistence type="predicted"/>
<dbReference type="SMART" id="SM00089">
    <property type="entry name" value="PKD"/>
    <property type="match status" value="1"/>
</dbReference>
<dbReference type="PROSITE" id="PS51257">
    <property type="entry name" value="PROKAR_LIPOPROTEIN"/>
    <property type="match status" value="1"/>
</dbReference>
<dbReference type="Gene3D" id="2.60.40.10">
    <property type="entry name" value="Immunoglobulins"/>
    <property type="match status" value="1"/>
</dbReference>
<dbReference type="InterPro" id="IPR035986">
    <property type="entry name" value="PKD_dom_sf"/>
</dbReference>
<dbReference type="Pfam" id="PF18911">
    <property type="entry name" value="PKD_4"/>
    <property type="match status" value="1"/>
</dbReference>
<gene>
    <name evidence="2" type="ORF">SNE25_09280</name>
</gene>
<dbReference type="CDD" id="cd00146">
    <property type="entry name" value="PKD"/>
    <property type="match status" value="1"/>
</dbReference>
<name>A0ABZ0TS18_9SPHI</name>
<dbReference type="InterPro" id="IPR000601">
    <property type="entry name" value="PKD_dom"/>
</dbReference>
<keyword evidence="3" id="KW-1185">Reference proteome</keyword>
<evidence type="ECO:0000313" key="3">
    <source>
        <dbReference type="Proteomes" id="UP001324380"/>
    </source>
</evidence>
<dbReference type="RefSeq" id="WP_321564815.1">
    <property type="nucleotide sequence ID" value="NZ_CP139558.1"/>
</dbReference>
<evidence type="ECO:0000259" key="1">
    <source>
        <dbReference type="PROSITE" id="PS50093"/>
    </source>
</evidence>
<dbReference type="Proteomes" id="UP001324380">
    <property type="component" value="Chromosome"/>
</dbReference>
<accession>A0ABZ0TS18</accession>
<dbReference type="InterPro" id="IPR013783">
    <property type="entry name" value="Ig-like_fold"/>
</dbReference>
<organism evidence="2 3">
    <name type="scientific">Mucilaginibacter sabulilitoris</name>
    <dbReference type="NCBI Taxonomy" id="1173583"/>
    <lineage>
        <taxon>Bacteria</taxon>
        <taxon>Pseudomonadati</taxon>
        <taxon>Bacteroidota</taxon>
        <taxon>Sphingobacteriia</taxon>
        <taxon>Sphingobacteriales</taxon>
        <taxon>Sphingobacteriaceae</taxon>
        <taxon>Mucilaginibacter</taxon>
    </lineage>
</organism>
<dbReference type="InterPro" id="IPR022409">
    <property type="entry name" value="PKD/Chitinase_dom"/>
</dbReference>
<reference evidence="2 3" key="1">
    <citation type="submission" date="2023-11" db="EMBL/GenBank/DDBJ databases">
        <title>Analysis of the Genomes of Mucilaginibacter gossypii cycad 4 and M. sabulilitoris SNA2: microbes with the potential for plant growth promotion.</title>
        <authorList>
            <person name="Hirsch A.M."/>
            <person name="Humm E."/>
            <person name="Rubbi M."/>
            <person name="Del Vecchio G."/>
            <person name="Ha S.M."/>
            <person name="Pellegrini M."/>
            <person name="Gunsalus R.P."/>
        </authorList>
    </citation>
    <scope>NUCLEOTIDE SEQUENCE [LARGE SCALE GENOMIC DNA]</scope>
    <source>
        <strain evidence="2 3">SNA2</strain>
    </source>
</reference>
<evidence type="ECO:0000313" key="2">
    <source>
        <dbReference type="EMBL" id="WPU95709.1"/>
    </source>
</evidence>
<feature type="domain" description="PKD" evidence="1">
    <location>
        <begin position="68"/>
        <end position="114"/>
    </location>
</feature>
<sequence length="268" mass="29835">MSKKLFFLSTISFSLFLIFSGCKKGKDISKESPKADFLFRNINSESFKVGTNDTLVLANASKGFNAVRWNLGNGTIATGKNVLCSFSKPGTYTVTLTVKSENGDSSAIQKKIVVADRILKKIIIKSVFWDTKSDDIDNFNYLWPADNKADLNIKLQSYTQGDVIQHGILINSPVLYASSPIKNVSNKTEIPLEISVAKRVVLDKKMIMDRSLVLSLIAKDTAGKEYDIMSNRDFGSSWQIEREDIDNNIFVVSCKLFSVIELIGGYDE</sequence>